<dbReference type="RefSeq" id="WP_103094839.1">
    <property type="nucleotide sequence ID" value="NZ_LYMM01000021.1"/>
</dbReference>
<dbReference type="Proteomes" id="UP000236327">
    <property type="component" value="Unassembled WGS sequence"/>
</dbReference>
<dbReference type="GO" id="GO:0016491">
    <property type="term" value="F:oxidoreductase activity"/>
    <property type="evidence" value="ECO:0007669"/>
    <property type="project" value="UniProtKB-KW"/>
</dbReference>
<dbReference type="Pfam" id="PF14518">
    <property type="entry name" value="Haem_oxygenas_2"/>
    <property type="match status" value="1"/>
</dbReference>
<name>A0A2K2G4F9_9SPHN</name>
<keyword evidence="1" id="KW-0560">Oxidoreductase</keyword>
<dbReference type="InterPro" id="IPR039068">
    <property type="entry name" value="PqqC-like"/>
</dbReference>
<dbReference type="EMBL" id="LYMM01000021">
    <property type="protein sequence ID" value="PNU05878.1"/>
    <property type="molecule type" value="Genomic_DNA"/>
</dbReference>
<evidence type="ECO:0000313" key="3">
    <source>
        <dbReference type="Proteomes" id="UP000236327"/>
    </source>
</evidence>
<comment type="caution">
    <text evidence="2">The sequence shown here is derived from an EMBL/GenBank/DDBJ whole genome shotgun (WGS) entry which is preliminary data.</text>
</comment>
<dbReference type="PANTHER" id="PTHR40279">
    <property type="entry name" value="PQQC-LIKE PROTEIN"/>
    <property type="match status" value="1"/>
</dbReference>
<evidence type="ECO:0000256" key="1">
    <source>
        <dbReference type="ARBA" id="ARBA00023002"/>
    </source>
</evidence>
<dbReference type="SMART" id="SM01236">
    <property type="entry name" value="Haem_oxygenase_2"/>
    <property type="match status" value="1"/>
</dbReference>
<evidence type="ECO:0000313" key="2">
    <source>
        <dbReference type="EMBL" id="PNU05878.1"/>
    </source>
</evidence>
<evidence type="ECO:0008006" key="4">
    <source>
        <dbReference type="Google" id="ProtNLM"/>
    </source>
</evidence>
<organism evidence="2 3">
    <name type="scientific">Novosphingobium guangzhouense</name>
    <dbReference type="NCBI Taxonomy" id="1850347"/>
    <lineage>
        <taxon>Bacteria</taxon>
        <taxon>Pseudomonadati</taxon>
        <taxon>Pseudomonadota</taxon>
        <taxon>Alphaproteobacteria</taxon>
        <taxon>Sphingomonadales</taxon>
        <taxon>Sphingomonadaceae</taxon>
        <taxon>Novosphingobium</taxon>
    </lineage>
</organism>
<dbReference type="Gene3D" id="1.20.910.10">
    <property type="entry name" value="Heme oxygenase-like"/>
    <property type="match status" value="1"/>
</dbReference>
<dbReference type="OrthoDB" id="277294at2"/>
<dbReference type="PANTHER" id="PTHR40279:SF3">
    <property type="entry name" value="4-AMINOBENZOATE SYNTHASE"/>
    <property type="match status" value="1"/>
</dbReference>
<protein>
    <recommendedName>
        <fullName evidence="4">Iron-containing redox enzyme family protein</fullName>
    </recommendedName>
</protein>
<dbReference type="InterPro" id="IPR016084">
    <property type="entry name" value="Haem_Oase-like_multi-hlx"/>
</dbReference>
<dbReference type="AlphaFoldDB" id="A0A2K2G4F9"/>
<keyword evidence="3" id="KW-1185">Reference proteome</keyword>
<reference evidence="2 3" key="1">
    <citation type="submission" date="2016-05" db="EMBL/GenBank/DDBJ databases">
        <title>Complete genome sequence of Novosphingobium guangzhouense SA925(T).</title>
        <authorList>
            <person name="Sha S."/>
        </authorList>
    </citation>
    <scope>NUCLEOTIDE SEQUENCE [LARGE SCALE GENOMIC DNA]</scope>
    <source>
        <strain evidence="2 3">SA925</strain>
    </source>
</reference>
<gene>
    <name evidence="2" type="ORF">A8V01_13765</name>
</gene>
<accession>A0A2K2G4F9</accession>
<proteinExistence type="predicted"/>
<dbReference type="SUPFAM" id="SSF48613">
    <property type="entry name" value="Heme oxygenase-like"/>
    <property type="match status" value="1"/>
</dbReference>
<sequence>MLAFAAQSDRSIDFYFSDDFQQSLAVWNRKRLAPQFPGQNWREELQNDARMQMLEGDFIEHMRGLVQKQAMEAPTDPAAFVKWFENLAETGPGQNDPLFPWLAEEASRDDLRWFFEQEAAGEAGFDDLVAMTQIKLPDQAKMELARNYWDEMGCGNPKGMHGPMLHVVAEALDVAPSIQSTVPESLALANAMTAMATSRRYAWHSVGALGVIELTAPGRSALVAKGLRRIGLSNRERRYFDLHAVLDVKHSQTWNQEALRPLISEDGNRAAAIAEGALIRLLCGKMCFERYRAKLWANGTDRSLAA</sequence>